<feature type="signal peptide" evidence="1">
    <location>
        <begin position="1"/>
        <end position="21"/>
    </location>
</feature>
<sequence>MKRTHYLVVVMMLIFVDYAHAYTDHVDNYSITFPKGWVISRRVLSDGTHITAAEDPKSYSKLLVQVASGGLKPGLVKNPEFTKFAVNKFLPFARTQCPEPVPTGAYNVNFAKRESLGISYACMDNSVVTLYMIPTENNGYILSYAGSKKIAVSRGIETAINSFKILK</sequence>
<proteinExistence type="predicted"/>
<evidence type="ECO:0000313" key="3">
    <source>
        <dbReference type="Proteomes" id="UP000556026"/>
    </source>
</evidence>
<organism evidence="2 3">
    <name type="scientific">Geomonas silvestris</name>
    <dbReference type="NCBI Taxonomy" id="2740184"/>
    <lineage>
        <taxon>Bacteria</taxon>
        <taxon>Pseudomonadati</taxon>
        <taxon>Thermodesulfobacteriota</taxon>
        <taxon>Desulfuromonadia</taxon>
        <taxon>Geobacterales</taxon>
        <taxon>Geobacteraceae</taxon>
        <taxon>Geomonas</taxon>
    </lineage>
</organism>
<dbReference type="RefSeq" id="WP_183354050.1">
    <property type="nucleotide sequence ID" value="NZ_BLXX01000003.1"/>
</dbReference>
<evidence type="ECO:0000256" key="1">
    <source>
        <dbReference type="SAM" id="SignalP"/>
    </source>
</evidence>
<name>A0A6V8MHT9_9BACT</name>
<dbReference type="AlphaFoldDB" id="A0A6V8MHT9"/>
<comment type="caution">
    <text evidence="2">The sequence shown here is derived from an EMBL/GenBank/DDBJ whole genome shotgun (WGS) entry which is preliminary data.</text>
</comment>
<accession>A0A6V8MHT9</accession>
<keyword evidence="1" id="KW-0732">Signal</keyword>
<dbReference type="Proteomes" id="UP000556026">
    <property type="component" value="Unassembled WGS sequence"/>
</dbReference>
<protein>
    <submittedName>
        <fullName evidence="2">Uncharacterized protein</fullName>
    </submittedName>
</protein>
<keyword evidence="3" id="KW-1185">Reference proteome</keyword>
<gene>
    <name evidence="2" type="ORF">GMST_15440</name>
</gene>
<reference evidence="3" key="1">
    <citation type="submission" date="2020-06" db="EMBL/GenBank/DDBJ databases">
        <title>Draft genomic sequence of Geomonas sp. Red330.</title>
        <authorList>
            <person name="Itoh H."/>
            <person name="Zhenxing X."/>
            <person name="Ushijima N."/>
            <person name="Masuda Y."/>
            <person name="Shiratori Y."/>
            <person name="Senoo K."/>
        </authorList>
    </citation>
    <scope>NUCLEOTIDE SEQUENCE [LARGE SCALE GENOMIC DNA]</scope>
    <source>
        <strain evidence="3">Red330</strain>
    </source>
</reference>
<feature type="chain" id="PRO_5027795561" evidence="1">
    <location>
        <begin position="22"/>
        <end position="167"/>
    </location>
</feature>
<evidence type="ECO:0000313" key="2">
    <source>
        <dbReference type="EMBL" id="GFO59219.1"/>
    </source>
</evidence>
<dbReference type="EMBL" id="BLXX01000003">
    <property type="protein sequence ID" value="GFO59219.1"/>
    <property type="molecule type" value="Genomic_DNA"/>
</dbReference>